<dbReference type="RefSeq" id="WP_191111629.1">
    <property type="nucleotide sequence ID" value="NZ_CP061738.1"/>
</dbReference>
<sequence>MYVDLTLEIEDNKLKGFKGKPYDTTGETSKGEKDCVAYVITLDGKLVTHKHINVGEGKLAHRHSTLAGGKPVLCSGLMKVVDGKITYIDNNSGHYKPTSANLYNAVGKLKGLFSEDAKIVYRPYWTNFIKQIPFISKIVSAKQEPIEKFLEKMEKKGKDGLTKYERHFKRIKECNEQYRQKLYITSYKSPTNEPLYKPTVHKKHRQKYSKNINFLKEFDESSKVKTITVEHSIRKIIGANYGHKPKIDIQYNEKEAVGVNVIFRHKDDCDEFIKLLDLKKHSYVCTPYQNKKEIDMLLKHACGEKDRAIIEKLVPSKHTVLMNIDQANKFIKNTLQIKIDSIEQLGNTAVKTAT</sequence>
<evidence type="ECO:0000313" key="1">
    <source>
        <dbReference type="EMBL" id="QOD38881.1"/>
    </source>
</evidence>
<accession>A0A7M3U396</accession>
<organism evidence="1 2">
    <name type="scientific">Candidatus Wolbachia massiliensis</name>
    <dbReference type="NCBI Taxonomy" id="1845000"/>
    <lineage>
        <taxon>Bacteria</taxon>
        <taxon>Pseudomonadati</taxon>
        <taxon>Pseudomonadota</taxon>
        <taxon>Alphaproteobacteria</taxon>
        <taxon>Rickettsiales</taxon>
        <taxon>Anaplasmataceae</taxon>
        <taxon>Wolbachieae</taxon>
        <taxon>Wolbachia</taxon>
    </lineage>
</organism>
<gene>
    <name evidence="1" type="ORF">ID128_00595</name>
</gene>
<protein>
    <submittedName>
        <fullName evidence="1">Uncharacterized protein</fullName>
    </submittedName>
</protein>
<keyword evidence="2" id="KW-1185">Reference proteome</keyword>
<dbReference type="EMBL" id="CP061738">
    <property type="protein sequence ID" value="QOD38881.1"/>
    <property type="molecule type" value="Genomic_DNA"/>
</dbReference>
<dbReference type="AlphaFoldDB" id="A0A7M3U396"/>
<proteinExistence type="predicted"/>
<dbReference type="Proteomes" id="UP000516514">
    <property type="component" value="Chromosome"/>
</dbReference>
<name>A0A7M3U396_9RICK</name>
<dbReference type="KEGG" id="wms:ID128_00595"/>
<reference evidence="1 2" key="1">
    <citation type="submission" date="2020-09" db="EMBL/GenBank/DDBJ databases">
        <title>An Earliest Endosymbiont, Wolbachia massiliensis sp. nov., Strain PL13 From the Bed Bug (Cimex hemipterius), Type strain of a New supergroup T.</title>
        <authorList>
            <person name="Laidoudi Y."/>
            <person name="Levasseur A."/>
            <person name="Medkour H."/>
            <person name="Maaloum M."/>
            <person name="BenKhedher M."/>
            <person name="Sambou M."/>
            <person name="Bassene H."/>
            <person name="Davoust B."/>
            <person name="Fenollar F."/>
            <person name="Raoult D."/>
            <person name="Mediannikov O."/>
        </authorList>
    </citation>
    <scope>NUCLEOTIDE SEQUENCE [LARGE SCALE GENOMIC DNA]</scope>
    <source>
        <strain evidence="1 2">PL13</strain>
    </source>
</reference>
<evidence type="ECO:0000313" key="2">
    <source>
        <dbReference type="Proteomes" id="UP000516514"/>
    </source>
</evidence>